<gene>
    <name evidence="2" type="primary">oMp26</name>
</gene>
<keyword evidence="2" id="KW-0496">Mitochondrion</keyword>
<organism evidence="2">
    <name type="scientific">Heterostelium pallidum</name>
    <name type="common">Cellular slime mold</name>
    <name type="synonym">Polysphondylium pallidum</name>
    <dbReference type="NCBI Taxonomy" id="13642"/>
    <lineage>
        <taxon>Eukaryota</taxon>
        <taxon>Amoebozoa</taxon>
        <taxon>Evosea</taxon>
        <taxon>Eumycetozoa</taxon>
        <taxon>Dictyostelia</taxon>
        <taxon>Acytosteliales</taxon>
        <taxon>Acytosteliaceae</taxon>
        <taxon>Heterostelium</taxon>
    </lineage>
</organism>
<accession>B2XX47</accession>
<protein>
    <submittedName>
        <fullName evidence="2">Mp26-like protein</fullName>
    </submittedName>
</protein>
<reference evidence="2" key="1">
    <citation type="journal article" date="2008" name="Mol. Biol. Evol.">
        <title>Mitochondrial genome evolution in the social amoebae.</title>
        <authorList>
            <person name="Heidel A.J."/>
            <person name="Gloeckner G."/>
        </authorList>
    </citation>
    <scope>NUCLEOTIDE SEQUENCE</scope>
    <source>
        <strain evidence="2">PN500</strain>
    </source>
</reference>
<feature type="transmembrane region" description="Helical" evidence="1">
    <location>
        <begin position="67"/>
        <end position="85"/>
    </location>
</feature>
<geneLocation type="mitochondrion" evidence="2"/>
<evidence type="ECO:0000256" key="1">
    <source>
        <dbReference type="SAM" id="Phobius"/>
    </source>
</evidence>
<keyword evidence="1" id="KW-0472">Membrane</keyword>
<sequence>MGHVINPVLLRLGVVSPWIAASYSRKNNKRIKYTIENFLIYKYIRQFFNQKVYLKILAKIRKRRKKFLKNFFFFNFPYIFSHLSIMRINSTYQLNLFFYDKTLQYFLNTKNKRFYKKKKEKKRKKTLILRKRKVKRKRLLKKYKNFFFFNNLFFKSLLKNKLKFNRFLIKKFPNKVYGKLKRLVSRVSRFKVKKRYYGYPKSFYQNLYKKKNRRIKIRKYYKRKVRRLNVKRRILFKIRKLRKIKKYLKKTNDKIKISLLRKNYENKQGNILNRYNLNTKVSLYKLNPVAFKIMNLKNKYKFYYYKTRNRYSYRNLSFIKSEFKDYRLNKKHAIKRKQKSRKKSFVRKLTKSFKGNPFNGLVKKKK</sequence>
<name>B2XX47_HETPA</name>
<evidence type="ECO:0000313" key="2">
    <source>
        <dbReference type="EMBL" id="ABX45169.1"/>
    </source>
</evidence>
<keyword evidence="1" id="KW-1133">Transmembrane helix</keyword>
<proteinExistence type="predicted"/>
<dbReference type="EMBL" id="EU275726">
    <property type="protein sequence ID" value="ABX45169.1"/>
    <property type="molecule type" value="Genomic_DNA"/>
</dbReference>
<dbReference type="AlphaFoldDB" id="B2XX47"/>
<keyword evidence="1" id="KW-0812">Transmembrane</keyword>